<evidence type="ECO:0000313" key="2">
    <source>
        <dbReference type="Proteomes" id="UP000886523"/>
    </source>
</evidence>
<sequence length="245" mass="27433">MADSYHPFRSLFSDPTLRFTCALLIPTTAHGPDPKFLKECASALGLCDGIIRFVSPSFEPLSPRILFDGLRNKAKLQAIKLDAALDKDHATMLVSLTRLREINLERPSDPVISLLPMWIPNLSSLTTISLSHSGGINRGILGMILSATPRLLSLSVRKCWQLRLHHIFETVAPACPSLEYLCIHTEEGITMPRLPPSIRLYHLRHLKIDAGNREDNLGLTPGFHDAWNYSLGRLYRPSRHQTPVC</sequence>
<dbReference type="Proteomes" id="UP000886523">
    <property type="component" value="Unassembled WGS sequence"/>
</dbReference>
<reference evidence="1" key="1">
    <citation type="journal article" date="2020" name="Nat. Commun.">
        <title>Large-scale genome sequencing of mycorrhizal fungi provides insights into the early evolution of symbiotic traits.</title>
        <authorList>
            <person name="Miyauchi S."/>
            <person name="Kiss E."/>
            <person name="Kuo A."/>
            <person name="Drula E."/>
            <person name="Kohler A."/>
            <person name="Sanchez-Garcia M."/>
            <person name="Morin E."/>
            <person name="Andreopoulos B."/>
            <person name="Barry K.W."/>
            <person name="Bonito G."/>
            <person name="Buee M."/>
            <person name="Carver A."/>
            <person name="Chen C."/>
            <person name="Cichocki N."/>
            <person name="Clum A."/>
            <person name="Culley D."/>
            <person name="Crous P.W."/>
            <person name="Fauchery L."/>
            <person name="Girlanda M."/>
            <person name="Hayes R.D."/>
            <person name="Keri Z."/>
            <person name="LaButti K."/>
            <person name="Lipzen A."/>
            <person name="Lombard V."/>
            <person name="Magnuson J."/>
            <person name="Maillard F."/>
            <person name="Murat C."/>
            <person name="Nolan M."/>
            <person name="Ohm R.A."/>
            <person name="Pangilinan J."/>
            <person name="Pereira M.F."/>
            <person name="Perotto S."/>
            <person name="Peter M."/>
            <person name="Pfister S."/>
            <person name="Riley R."/>
            <person name="Sitrit Y."/>
            <person name="Stielow J.B."/>
            <person name="Szollosi G."/>
            <person name="Zifcakova L."/>
            <person name="Stursova M."/>
            <person name="Spatafora J.W."/>
            <person name="Tedersoo L."/>
            <person name="Vaario L.M."/>
            <person name="Yamada A."/>
            <person name="Yan M."/>
            <person name="Wang P."/>
            <person name="Xu J."/>
            <person name="Bruns T."/>
            <person name="Baldrian P."/>
            <person name="Vilgalys R."/>
            <person name="Dunand C."/>
            <person name="Henrissat B."/>
            <person name="Grigoriev I.V."/>
            <person name="Hibbett D."/>
            <person name="Nagy L.G."/>
            <person name="Martin F.M."/>
        </authorList>
    </citation>
    <scope>NUCLEOTIDE SEQUENCE</scope>
    <source>
        <strain evidence="1">UP504</strain>
    </source>
</reference>
<protein>
    <submittedName>
        <fullName evidence="1">Uncharacterized protein</fullName>
    </submittedName>
</protein>
<keyword evidence="2" id="KW-1185">Reference proteome</keyword>
<organism evidence="1 2">
    <name type="scientific">Hydnum rufescens UP504</name>
    <dbReference type="NCBI Taxonomy" id="1448309"/>
    <lineage>
        <taxon>Eukaryota</taxon>
        <taxon>Fungi</taxon>
        <taxon>Dikarya</taxon>
        <taxon>Basidiomycota</taxon>
        <taxon>Agaricomycotina</taxon>
        <taxon>Agaricomycetes</taxon>
        <taxon>Cantharellales</taxon>
        <taxon>Hydnaceae</taxon>
        <taxon>Hydnum</taxon>
    </lineage>
</organism>
<dbReference type="EMBL" id="MU128933">
    <property type="protein sequence ID" value="KAF9517205.1"/>
    <property type="molecule type" value="Genomic_DNA"/>
</dbReference>
<name>A0A9P6B434_9AGAM</name>
<comment type="caution">
    <text evidence="1">The sequence shown here is derived from an EMBL/GenBank/DDBJ whole genome shotgun (WGS) entry which is preliminary data.</text>
</comment>
<accession>A0A9P6B434</accession>
<evidence type="ECO:0000313" key="1">
    <source>
        <dbReference type="EMBL" id="KAF9517205.1"/>
    </source>
</evidence>
<dbReference type="Gene3D" id="3.80.10.10">
    <property type="entry name" value="Ribonuclease Inhibitor"/>
    <property type="match status" value="1"/>
</dbReference>
<gene>
    <name evidence="1" type="ORF">BS47DRAFT_545232</name>
</gene>
<proteinExistence type="predicted"/>
<dbReference type="OrthoDB" id="3005567at2759"/>
<dbReference type="InterPro" id="IPR032675">
    <property type="entry name" value="LRR_dom_sf"/>
</dbReference>
<dbReference type="AlphaFoldDB" id="A0A9P6B434"/>
<dbReference type="SUPFAM" id="SSF52047">
    <property type="entry name" value="RNI-like"/>
    <property type="match status" value="1"/>
</dbReference>